<dbReference type="SMART" id="SM00490">
    <property type="entry name" value="HELICc"/>
    <property type="match status" value="1"/>
</dbReference>
<evidence type="ECO:0000256" key="3">
    <source>
        <dbReference type="SAM" id="MobiDB-lite"/>
    </source>
</evidence>
<evidence type="ECO:0000256" key="2">
    <source>
        <dbReference type="ARBA" id="ARBA00022806"/>
    </source>
</evidence>
<dbReference type="Gene3D" id="3.40.1350.10">
    <property type="match status" value="1"/>
</dbReference>
<dbReference type="PROSITE" id="PS51192">
    <property type="entry name" value="HELICASE_ATP_BIND_1"/>
    <property type="match status" value="1"/>
</dbReference>
<dbReference type="InterPro" id="IPR014001">
    <property type="entry name" value="Helicase_ATP-bd"/>
</dbReference>
<feature type="compositionally biased region" description="Acidic residues" evidence="3">
    <location>
        <begin position="403"/>
        <end position="416"/>
    </location>
</feature>
<dbReference type="PANTHER" id="PTHR45629:SF7">
    <property type="entry name" value="DNA EXCISION REPAIR PROTEIN ERCC-6-RELATED"/>
    <property type="match status" value="1"/>
</dbReference>
<keyword evidence="2 6" id="KW-0547">Nucleotide-binding</keyword>
<evidence type="ECO:0000313" key="6">
    <source>
        <dbReference type="EMBL" id="KAB2824663.1"/>
    </source>
</evidence>
<dbReference type="InterPro" id="IPR001650">
    <property type="entry name" value="Helicase_C-like"/>
</dbReference>
<dbReference type="Gene3D" id="3.40.50.10810">
    <property type="entry name" value="Tandem AAA-ATPase domain"/>
    <property type="match status" value="1"/>
</dbReference>
<dbReference type="SMART" id="SM00487">
    <property type="entry name" value="DEXDc"/>
    <property type="match status" value="1"/>
</dbReference>
<dbReference type="GO" id="GO:0003677">
    <property type="term" value="F:DNA binding"/>
    <property type="evidence" value="ECO:0007669"/>
    <property type="project" value="InterPro"/>
</dbReference>
<protein>
    <submittedName>
        <fullName evidence="6">Helicase</fullName>
    </submittedName>
</protein>
<organism evidence="6 7">
    <name type="scientific">Aliivibrio finisterrensis</name>
    <dbReference type="NCBI Taxonomy" id="511998"/>
    <lineage>
        <taxon>Bacteria</taxon>
        <taxon>Pseudomonadati</taxon>
        <taxon>Pseudomonadota</taxon>
        <taxon>Gammaproteobacteria</taxon>
        <taxon>Vibrionales</taxon>
        <taxon>Vibrionaceae</taxon>
        <taxon>Aliivibrio</taxon>
    </lineage>
</organism>
<proteinExistence type="predicted"/>
<dbReference type="RefSeq" id="WP_151655023.1">
    <property type="nucleotide sequence ID" value="NZ_WBVP01000008.1"/>
</dbReference>
<dbReference type="SUPFAM" id="SSF52980">
    <property type="entry name" value="Restriction endonuclease-like"/>
    <property type="match status" value="1"/>
</dbReference>
<dbReference type="Proteomes" id="UP000434870">
    <property type="component" value="Unassembled WGS sequence"/>
</dbReference>
<dbReference type="GO" id="GO:0004386">
    <property type="term" value="F:helicase activity"/>
    <property type="evidence" value="ECO:0007669"/>
    <property type="project" value="UniProtKB-KW"/>
</dbReference>
<dbReference type="CDD" id="cd18793">
    <property type="entry name" value="SF2_C_SNF"/>
    <property type="match status" value="1"/>
</dbReference>
<evidence type="ECO:0000259" key="5">
    <source>
        <dbReference type="PROSITE" id="PS51194"/>
    </source>
</evidence>
<keyword evidence="2 6" id="KW-0067">ATP-binding</keyword>
<dbReference type="InterPro" id="IPR007560">
    <property type="entry name" value="Restrct_endonuc_IV_Mrr"/>
</dbReference>
<comment type="caution">
    <text evidence="6">The sequence shown here is derived from an EMBL/GenBank/DDBJ whole genome shotgun (WGS) entry which is preliminary data.</text>
</comment>
<dbReference type="Pfam" id="PF00176">
    <property type="entry name" value="SNF2-rel_dom"/>
    <property type="match status" value="1"/>
</dbReference>
<dbReference type="InterPro" id="IPR000330">
    <property type="entry name" value="SNF2_N"/>
</dbReference>
<gene>
    <name evidence="6" type="ORF">F8B77_08685</name>
</gene>
<dbReference type="SUPFAM" id="SSF52540">
    <property type="entry name" value="P-loop containing nucleoside triphosphate hydrolases"/>
    <property type="match status" value="2"/>
</dbReference>
<dbReference type="GO" id="GO:0005524">
    <property type="term" value="F:ATP binding"/>
    <property type="evidence" value="ECO:0007669"/>
    <property type="project" value="InterPro"/>
</dbReference>
<dbReference type="InterPro" id="IPR050496">
    <property type="entry name" value="SNF2_RAD54_helicase_repair"/>
</dbReference>
<dbReference type="InterPro" id="IPR011856">
    <property type="entry name" value="tRNA_endonuc-like_dom_sf"/>
</dbReference>
<dbReference type="PROSITE" id="PS51194">
    <property type="entry name" value="HELICASE_CTER"/>
    <property type="match status" value="1"/>
</dbReference>
<dbReference type="Pfam" id="PF04471">
    <property type="entry name" value="Mrr_cat"/>
    <property type="match status" value="1"/>
</dbReference>
<dbReference type="PANTHER" id="PTHR45629">
    <property type="entry name" value="SNF2/RAD54 FAMILY MEMBER"/>
    <property type="match status" value="1"/>
</dbReference>
<sequence>MELTSLISKFFSGLDKSSQFELVCDDSLDFTTSKKTLEKIKAGKADEWITAQYVALKMLEEQGDVSSFPDGFIMPADTAVRLDSELRDLFSLPSVWKGNVDAGIQGKASTPTFNIDLSVTTKQGRTTLNYTVDGPFIRFSQNEQYLLTPEQLMVFNAHKAHGKSARSEYDNLLYLHSLQEAQKSGCKLNLKHFEKLRILTPNKITVEAELNSQGELILTPNMGQSASHDSIQKVLGQLQSDNAVTLKVGDEIVLFSEEKLMAVKEVISNRVIPQKQVKAFLENPTAYIDASLVDLDLGFSIRVHGATVFKHAYFGETDESGIDWFGVSSSSDVINSISKLTDSIRDRTTFEDVTKKIEDAQLTGATVFDYEGKSYDISDPVAVEKVLKEIDHKISNSNVDSPSQDDPEDAETESESSEIHVVDIDLNDEELSENSHKVEQLISDISWDGELNWDNHKRAPYPHQDIGVRWILGVERKGSSDSKISGALLADDMGLGKTFMALSAIEHIYQRQKISSETRKPTLIVAPLSLLENWKDEVDKTFTHSPFNDVVILQSAAELNDYRMGGVEIRSQSGSDDSLEPKYSLKVGKHFGPERLDLPERLVITTYQTLRDYQFSMCLIDWGIVVFDEAQNIKNPNALQTRAAKGLKADFKLVATGTPVENSLADFWCLMDTACPGYLGSYQEFRTRFISPILKAAGDEVEETRARLGRELRIAVGALMLRRIKEDNLKGLPLKHMYAGGEFENWKFLEELKSTMVGYQRDVYEGTISNQLENEDSHALTTLMRLRDSSLHPRLSDGGRLDIPKNAKLSRALYGESGKLVSLLETLDRVRSRQEKCIIFVVNKRLQSFLSITLGQIYGLGPLSVINGDAKAVAKRKSVPTRKSMITDFEAREGFNLIVMSPVAAGVGLTVVGANHVVHLERHWNPAKEAQATDRVYRIGQKKDVHIYIPLLHHPELESFDVNLHRLLTQKTLLKDAVVTPEDVVPQPSGVGGSISGELINKRITSDELDKLSWQQFEVLCLILLSQHYCSDNAWLTNAGADHGADGVILTQSGNILMQAKYTQRRYDGYKGIQEIHSAKPIYESEMQKTFDRLVFVTNSPSLAKRTDDIAKTCGVEIIDRAKLLKYLDENKVTYKDVLTRLEKRRLKV</sequence>
<feature type="domain" description="Helicase ATP-binding" evidence="4">
    <location>
        <begin position="478"/>
        <end position="677"/>
    </location>
</feature>
<dbReference type="GO" id="GO:0004519">
    <property type="term" value="F:endonuclease activity"/>
    <property type="evidence" value="ECO:0007669"/>
    <property type="project" value="InterPro"/>
</dbReference>
<dbReference type="AlphaFoldDB" id="A0A6N6RTB8"/>
<dbReference type="Gene3D" id="3.40.50.300">
    <property type="entry name" value="P-loop containing nucleotide triphosphate hydrolases"/>
    <property type="match status" value="1"/>
</dbReference>
<accession>A0A6N6RTB8</accession>
<name>A0A6N6RTB8_9GAMM</name>
<evidence type="ECO:0000259" key="4">
    <source>
        <dbReference type="PROSITE" id="PS51192"/>
    </source>
</evidence>
<dbReference type="InterPro" id="IPR049730">
    <property type="entry name" value="SNF2/RAD54-like_C"/>
</dbReference>
<dbReference type="Pfam" id="PF00271">
    <property type="entry name" value="Helicase_C"/>
    <property type="match status" value="1"/>
</dbReference>
<keyword evidence="1" id="KW-0378">Hydrolase</keyword>
<dbReference type="GO" id="GO:0016787">
    <property type="term" value="F:hydrolase activity"/>
    <property type="evidence" value="ECO:0007669"/>
    <property type="project" value="UniProtKB-KW"/>
</dbReference>
<feature type="region of interest" description="Disordered" evidence="3">
    <location>
        <begin position="394"/>
        <end position="418"/>
    </location>
</feature>
<keyword evidence="2 6" id="KW-0347">Helicase</keyword>
<evidence type="ECO:0000256" key="1">
    <source>
        <dbReference type="ARBA" id="ARBA00022801"/>
    </source>
</evidence>
<evidence type="ECO:0000313" key="7">
    <source>
        <dbReference type="Proteomes" id="UP000434870"/>
    </source>
</evidence>
<dbReference type="InterPro" id="IPR027417">
    <property type="entry name" value="P-loop_NTPase"/>
</dbReference>
<dbReference type="InterPro" id="IPR038718">
    <property type="entry name" value="SNF2-like_sf"/>
</dbReference>
<reference evidence="6 7" key="1">
    <citation type="submission" date="2019-09" db="EMBL/GenBank/DDBJ databases">
        <title>Genome of Aliivibrio finisterrensis LMG 23869 (type strain).</title>
        <authorList>
            <person name="Bowman J.P."/>
        </authorList>
    </citation>
    <scope>NUCLEOTIDE SEQUENCE [LARGE SCALE GENOMIC DNA]</scope>
    <source>
        <strain evidence="6 7">LMG 23869</strain>
    </source>
</reference>
<dbReference type="EMBL" id="WBVP01000008">
    <property type="protein sequence ID" value="KAB2824663.1"/>
    <property type="molecule type" value="Genomic_DNA"/>
</dbReference>
<dbReference type="InterPro" id="IPR011335">
    <property type="entry name" value="Restrct_endonuc-II-like"/>
</dbReference>
<dbReference type="GO" id="GO:0009307">
    <property type="term" value="P:DNA restriction-modification system"/>
    <property type="evidence" value="ECO:0007669"/>
    <property type="project" value="InterPro"/>
</dbReference>
<feature type="domain" description="Helicase C-terminal" evidence="5">
    <location>
        <begin position="822"/>
        <end position="985"/>
    </location>
</feature>